<evidence type="ECO:0000313" key="2">
    <source>
        <dbReference type="EMBL" id="SPD68786.1"/>
    </source>
</evidence>
<feature type="compositionally biased region" description="Basic and acidic residues" evidence="1">
    <location>
        <begin position="40"/>
        <end position="50"/>
    </location>
</feature>
<proteinExistence type="predicted"/>
<keyword evidence="2" id="KW-0614">Plasmid</keyword>
<feature type="compositionally biased region" description="Basic residues" evidence="1">
    <location>
        <begin position="166"/>
        <end position="178"/>
    </location>
</feature>
<name>A0A9Q7UX36_9BURK</name>
<feature type="compositionally biased region" description="Low complexity" evidence="1">
    <location>
        <begin position="1"/>
        <end position="13"/>
    </location>
</feature>
<dbReference type="Proteomes" id="UP000254259">
    <property type="component" value="Plasmid CBM2636_mp"/>
</dbReference>
<evidence type="ECO:0000256" key="1">
    <source>
        <dbReference type="SAM" id="MobiDB-lite"/>
    </source>
</evidence>
<feature type="region of interest" description="Disordered" evidence="1">
    <location>
        <begin position="158"/>
        <end position="236"/>
    </location>
</feature>
<dbReference type="AlphaFoldDB" id="A0A9Q7UX36"/>
<accession>A0A9Q7UX36</accession>
<geneLocation type="plasmid" evidence="3">
    <name>cbm2636_mp</name>
</geneLocation>
<dbReference type="EMBL" id="LT984814">
    <property type="protein sequence ID" value="SPD68786.1"/>
    <property type="molecule type" value="Genomic_DNA"/>
</dbReference>
<feature type="compositionally biased region" description="Low complexity" evidence="1">
    <location>
        <begin position="53"/>
        <end position="67"/>
    </location>
</feature>
<reference evidence="2 3" key="1">
    <citation type="submission" date="2018-01" db="EMBL/GenBank/DDBJ databases">
        <authorList>
            <person name="Clerissi C."/>
        </authorList>
    </citation>
    <scope>NUCLEOTIDE SEQUENCE [LARGE SCALE GENOMIC DNA]</scope>
    <source>
        <strain evidence="2">Cupriavidus taiwanensis SWF 66322</strain>
        <plasmid evidence="3">cbm2636_mp</plasmid>
    </source>
</reference>
<protein>
    <submittedName>
        <fullName evidence="2">Uncharacterized protein</fullName>
    </submittedName>
</protein>
<feature type="region of interest" description="Disordered" evidence="1">
    <location>
        <begin position="1"/>
        <end position="98"/>
    </location>
</feature>
<evidence type="ECO:0000313" key="3">
    <source>
        <dbReference type="Proteomes" id="UP000254259"/>
    </source>
</evidence>
<feature type="compositionally biased region" description="Basic residues" evidence="1">
    <location>
        <begin position="207"/>
        <end position="236"/>
    </location>
</feature>
<sequence length="236" mass="25674">MGRAGRLARLQAGRGHGRRRRDGHHVPGRPADPAAPPPDQRARVRGDPHRRQGPAAVAAGDAAAGPVHHLRIGRPYGRPRDGAADELGPAHRHAARRRRRLYRRRPAAVQGAPVHGHDPVRDLPVHAAGACVERLCLARLPGPRLAAGAQPLNAITAQGESDACHRQRRGTARRRYRTRAGPSSRRCQSRQDGDDLCHPAPAGTRRGWPHRPGRSRPGRRRARHGAAGTRGRHPRA</sequence>
<organism evidence="2 3">
    <name type="scientific">Cupriavidus taiwanensis</name>
    <dbReference type="NCBI Taxonomy" id="164546"/>
    <lineage>
        <taxon>Bacteria</taxon>
        <taxon>Pseudomonadati</taxon>
        <taxon>Pseudomonadota</taxon>
        <taxon>Betaproteobacteria</taxon>
        <taxon>Burkholderiales</taxon>
        <taxon>Burkholderiaceae</taxon>
        <taxon>Cupriavidus</taxon>
    </lineage>
</organism>
<gene>
    <name evidence="2" type="ORF">CBM2636_MP21636</name>
</gene>
<feature type="compositionally biased region" description="Basic residues" evidence="1">
    <location>
        <begin position="15"/>
        <end position="27"/>
    </location>
</feature>